<dbReference type="KEGG" id="fas:105267858"/>
<keyword evidence="6 9" id="KW-0472">Membrane</keyword>
<feature type="transmembrane region" description="Helical" evidence="9">
    <location>
        <begin position="90"/>
        <end position="112"/>
    </location>
</feature>
<dbReference type="GeneID" id="105267858"/>
<feature type="domain" description="G-protein coupled receptors family 1 profile" evidence="10">
    <location>
        <begin position="1"/>
        <end position="150"/>
    </location>
</feature>
<proteinExistence type="inferred from homology"/>
<comment type="subcellular location">
    <subcellularLocation>
        <location evidence="1">Membrane</location>
        <topology evidence="1">Multi-pass membrane protein</topology>
    </subcellularLocation>
</comment>
<comment type="similarity">
    <text evidence="2">Belongs to the G-protein coupled receptor 1 family.</text>
</comment>
<evidence type="ECO:0000256" key="7">
    <source>
        <dbReference type="ARBA" id="ARBA00023170"/>
    </source>
</evidence>
<keyword evidence="3 9" id="KW-0812">Transmembrane</keyword>
<dbReference type="AlphaFoldDB" id="A0A9R1T9X2"/>
<reference evidence="12" key="1">
    <citation type="submission" date="2025-08" db="UniProtKB">
        <authorList>
            <consortium name="RefSeq"/>
        </authorList>
    </citation>
    <scope>IDENTIFICATION</scope>
    <source>
        <strain evidence="12">USDA-PBARC FA_bdor</strain>
        <tissue evidence="12">Whole organism</tissue>
    </source>
</reference>
<dbReference type="InterPro" id="IPR000276">
    <property type="entry name" value="GPCR_Rhodpsn"/>
</dbReference>
<dbReference type="SUPFAM" id="SSF81321">
    <property type="entry name" value="Family A G protein-coupled receptor-like"/>
    <property type="match status" value="1"/>
</dbReference>
<keyword evidence="4 9" id="KW-1133">Transmembrane helix</keyword>
<dbReference type="Pfam" id="PF00001">
    <property type="entry name" value="7tm_1"/>
    <property type="match status" value="1"/>
</dbReference>
<evidence type="ECO:0000256" key="2">
    <source>
        <dbReference type="ARBA" id="ARBA00010663"/>
    </source>
</evidence>
<evidence type="ECO:0000256" key="1">
    <source>
        <dbReference type="ARBA" id="ARBA00004141"/>
    </source>
</evidence>
<evidence type="ECO:0000259" key="10">
    <source>
        <dbReference type="PROSITE" id="PS50262"/>
    </source>
</evidence>
<sequence>MCLLVYHYHRIFQRIIDARSRWAVPCVSQTTEMSGTRRDSELSVIGSMGLSAWTGRKYSGASITAREGRTGSLSQSEEIRLHRHLKVVRILLLNVIVVLTMWLPITIIMLLIYVDGHRPTEDTDFFLKSHHFIWSLIIAQLNTVVNPLLYGAFSENFRSCFAKLWQRRPRIYTCTSPLSINSARPP</sequence>
<gene>
    <name evidence="12" type="primary">LOC105267858</name>
</gene>
<dbReference type="GO" id="GO:0005886">
    <property type="term" value="C:plasma membrane"/>
    <property type="evidence" value="ECO:0007669"/>
    <property type="project" value="TreeGrafter"/>
</dbReference>
<evidence type="ECO:0000256" key="9">
    <source>
        <dbReference type="SAM" id="Phobius"/>
    </source>
</evidence>
<keyword evidence="5" id="KW-0297">G-protein coupled receptor</keyword>
<evidence type="ECO:0000256" key="3">
    <source>
        <dbReference type="ARBA" id="ARBA00022692"/>
    </source>
</evidence>
<dbReference type="GO" id="GO:0004930">
    <property type="term" value="F:G protein-coupled receptor activity"/>
    <property type="evidence" value="ECO:0007669"/>
    <property type="project" value="UniProtKB-KW"/>
</dbReference>
<dbReference type="Gene3D" id="1.20.1070.10">
    <property type="entry name" value="Rhodopsin 7-helix transmembrane proteins"/>
    <property type="match status" value="1"/>
</dbReference>
<dbReference type="InterPro" id="IPR017452">
    <property type="entry name" value="GPCR_Rhodpsn_7TM"/>
</dbReference>
<dbReference type="Proteomes" id="UP000694866">
    <property type="component" value="Unplaced"/>
</dbReference>
<dbReference type="PRINTS" id="PR00237">
    <property type="entry name" value="GPCRRHODOPSN"/>
</dbReference>
<accession>A0A9R1T9X2</accession>
<feature type="transmembrane region" description="Helical" evidence="9">
    <location>
        <begin position="132"/>
        <end position="153"/>
    </location>
</feature>
<dbReference type="OrthoDB" id="9880339at2759"/>
<protein>
    <submittedName>
        <fullName evidence="12">5-hydroxytryptamine receptor 1D-like</fullName>
    </submittedName>
</protein>
<name>A0A9R1T9X2_9HYME</name>
<keyword evidence="11" id="KW-1185">Reference proteome</keyword>
<dbReference type="PANTHER" id="PTHR45695:SF37">
    <property type="entry name" value="FREE FATTY ACID RECEPTOR 4-LIKE"/>
    <property type="match status" value="1"/>
</dbReference>
<organism evidence="11 12">
    <name type="scientific">Fopius arisanus</name>
    <dbReference type="NCBI Taxonomy" id="64838"/>
    <lineage>
        <taxon>Eukaryota</taxon>
        <taxon>Metazoa</taxon>
        <taxon>Ecdysozoa</taxon>
        <taxon>Arthropoda</taxon>
        <taxon>Hexapoda</taxon>
        <taxon>Insecta</taxon>
        <taxon>Pterygota</taxon>
        <taxon>Neoptera</taxon>
        <taxon>Endopterygota</taxon>
        <taxon>Hymenoptera</taxon>
        <taxon>Apocrita</taxon>
        <taxon>Ichneumonoidea</taxon>
        <taxon>Braconidae</taxon>
        <taxon>Opiinae</taxon>
        <taxon>Fopius</taxon>
    </lineage>
</organism>
<evidence type="ECO:0000313" key="11">
    <source>
        <dbReference type="Proteomes" id="UP000694866"/>
    </source>
</evidence>
<evidence type="ECO:0000256" key="8">
    <source>
        <dbReference type="ARBA" id="ARBA00023224"/>
    </source>
</evidence>
<dbReference type="PANTHER" id="PTHR45695">
    <property type="entry name" value="LEUCOKININ RECEPTOR-RELATED"/>
    <property type="match status" value="1"/>
</dbReference>
<evidence type="ECO:0000313" key="12">
    <source>
        <dbReference type="RefSeq" id="XP_011305295.1"/>
    </source>
</evidence>
<keyword evidence="7" id="KW-0675">Receptor</keyword>
<dbReference type="RefSeq" id="XP_011305295.1">
    <property type="nucleotide sequence ID" value="XM_011306993.1"/>
</dbReference>
<evidence type="ECO:0000256" key="6">
    <source>
        <dbReference type="ARBA" id="ARBA00023136"/>
    </source>
</evidence>
<dbReference type="PROSITE" id="PS50262">
    <property type="entry name" value="G_PROTEIN_RECEP_F1_2"/>
    <property type="match status" value="1"/>
</dbReference>
<evidence type="ECO:0000256" key="5">
    <source>
        <dbReference type="ARBA" id="ARBA00023040"/>
    </source>
</evidence>
<evidence type="ECO:0000256" key="4">
    <source>
        <dbReference type="ARBA" id="ARBA00022989"/>
    </source>
</evidence>
<keyword evidence="8" id="KW-0807">Transducer</keyword>